<feature type="transmembrane region" description="Helical" evidence="1">
    <location>
        <begin position="49"/>
        <end position="69"/>
    </location>
</feature>
<protein>
    <submittedName>
        <fullName evidence="2">Uncharacterized protein</fullName>
    </submittedName>
</protein>
<gene>
    <name evidence="2" type="ORF">HG15A2_21950</name>
</gene>
<keyword evidence="1" id="KW-0472">Membrane</keyword>
<dbReference type="Proteomes" id="UP000319852">
    <property type="component" value="Chromosome"/>
</dbReference>
<accession>A0A517MVT5</accession>
<evidence type="ECO:0000313" key="3">
    <source>
        <dbReference type="Proteomes" id="UP000319852"/>
    </source>
</evidence>
<dbReference type="AlphaFoldDB" id="A0A517MVT5"/>
<keyword evidence="3" id="KW-1185">Reference proteome</keyword>
<keyword evidence="1" id="KW-1133">Transmembrane helix</keyword>
<proteinExistence type="predicted"/>
<sequence>MIKVGYSSQVSRRYILRKLLCSFLIASSLLVPPIVMTYADPANAIVGVLYFPLAFYGGFFGLAFFCNPLKVVAFKNQMYWIAGCSSEYLASLQAMEPAMPKN</sequence>
<dbReference type="EMBL" id="CP036263">
    <property type="protein sequence ID" value="QDS98907.1"/>
    <property type="molecule type" value="Genomic_DNA"/>
</dbReference>
<organism evidence="2 3">
    <name type="scientific">Adhaeretor mobilis</name>
    <dbReference type="NCBI Taxonomy" id="1930276"/>
    <lineage>
        <taxon>Bacteria</taxon>
        <taxon>Pseudomonadati</taxon>
        <taxon>Planctomycetota</taxon>
        <taxon>Planctomycetia</taxon>
        <taxon>Pirellulales</taxon>
        <taxon>Lacipirellulaceae</taxon>
        <taxon>Adhaeretor</taxon>
    </lineage>
</organism>
<keyword evidence="1" id="KW-0812">Transmembrane</keyword>
<reference evidence="2 3" key="1">
    <citation type="submission" date="2019-02" db="EMBL/GenBank/DDBJ databases">
        <title>Deep-cultivation of Planctomycetes and their phenomic and genomic characterization uncovers novel biology.</title>
        <authorList>
            <person name="Wiegand S."/>
            <person name="Jogler M."/>
            <person name="Boedeker C."/>
            <person name="Pinto D."/>
            <person name="Vollmers J."/>
            <person name="Rivas-Marin E."/>
            <person name="Kohn T."/>
            <person name="Peeters S.H."/>
            <person name="Heuer A."/>
            <person name="Rast P."/>
            <person name="Oberbeckmann S."/>
            <person name="Bunk B."/>
            <person name="Jeske O."/>
            <person name="Meyerdierks A."/>
            <person name="Storesund J.E."/>
            <person name="Kallscheuer N."/>
            <person name="Luecker S."/>
            <person name="Lage O.M."/>
            <person name="Pohl T."/>
            <person name="Merkel B.J."/>
            <person name="Hornburger P."/>
            <person name="Mueller R.-W."/>
            <person name="Bruemmer F."/>
            <person name="Labrenz M."/>
            <person name="Spormann A.M."/>
            <person name="Op den Camp H."/>
            <person name="Overmann J."/>
            <person name="Amann R."/>
            <person name="Jetten M.S.M."/>
            <person name="Mascher T."/>
            <person name="Medema M.H."/>
            <person name="Devos D.P."/>
            <person name="Kaster A.-K."/>
            <person name="Ovreas L."/>
            <person name="Rohde M."/>
            <person name="Galperin M.Y."/>
            <person name="Jogler C."/>
        </authorList>
    </citation>
    <scope>NUCLEOTIDE SEQUENCE [LARGE SCALE GENOMIC DNA]</scope>
    <source>
        <strain evidence="2 3">HG15A2</strain>
    </source>
</reference>
<dbReference type="KEGG" id="amob:HG15A2_21950"/>
<name>A0A517MVT5_9BACT</name>
<evidence type="ECO:0000313" key="2">
    <source>
        <dbReference type="EMBL" id="QDS98907.1"/>
    </source>
</evidence>
<evidence type="ECO:0000256" key="1">
    <source>
        <dbReference type="SAM" id="Phobius"/>
    </source>
</evidence>